<reference evidence="1 2" key="1">
    <citation type="submission" date="2023-01" db="EMBL/GenBank/DDBJ databases">
        <title>Psychroserpens ponticola sp. nov., isolated from seawater.</title>
        <authorList>
            <person name="Kristyanto S."/>
            <person name="Jung J."/>
            <person name="Kim J.M."/>
            <person name="Jeon C.O."/>
        </authorList>
    </citation>
    <scope>NUCLEOTIDE SEQUENCE [LARGE SCALE GENOMIC DNA]</scope>
    <source>
        <strain evidence="1 2">MSW6</strain>
    </source>
</reference>
<proteinExistence type="predicted"/>
<accession>A0ABY7S2L9</accession>
<keyword evidence="2" id="KW-1185">Reference proteome</keyword>
<dbReference type="RefSeq" id="WP_249997321.1">
    <property type="nucleotide sequence ID" value="NZ_CP116221.1"/>
</dbReference>
<dbReference type="EMBL" id="CP116221">
    <property type="protein sequence ID" value="WCO03638.1"/>
    <property type="molecule type" value="Genomic_DNA"/>
</dbReference>
<organism evidence="1 2">
    <name type="scientific">Psychroserpens ponticola</name>
    <dbReference type="NCBI Taxonomy" id="2932268"/>
    <lineage>
        <taxon>Bacteria</taxon>
        <taxon>Pseudomonadati</taxon>
        <taxon>Bacteroidota</taxon>
        <taxon>Flavobacteriia</taxon>
        <taxon>Flavobacteriales</taxon>
        <taxon>Flavobacteriaceae</taxon>
        <taxon>Psychroserpens</taxon>
    </lineage>
</organism>
<evidence type="ECO:0000313" key="2">
    <source>
        <dbReference type="Proteomes" id="UP001202717"/>
    </source>
</evidence>
<dbReference type="Proteomes" id="UP001202717">
    <property type="component" value="Chromosome"/>
</dbReference>
<sequence length="101" mass="12083">MTNKSSKYWIINSINDRNVEIAKTRIIWKFEINGKYTDYRLEDGNLNLSKNGDELYSNSYEVLSKNKIKLNGYEYKLVKLTKDSLMVTNDYYDYILVNYNR</sequence>
<protein>
    <recommendedName>
        <fullName evidence="3">Lipocalin-like domain-containing protein</fullName>
    </recommendedName>
</protein>
<name>A0ABY7S2L9_9FLAO</name>
<evidence type="ECO:0008006" key="3">
    <source>
        <dbReference type="Google" id="ProtNLM"/>
    </source>
</evidence>
<gene>
    <name evidence="1" type="ORF">MUN68_009025</name>
</gene>
<evidence type="ECO:0000313" key="1">
    <source>
        <dbReference type="EMBL" id="WCO03638.1"/>
    </source>
</evidence>